<dbReference type="Pfam" id="PF10551">
    <property type="entry name" value="MULE"/>
    <property type="match status" value="1"/>
</dbReference>
<dbReference type="PANTHER" id="PTHR31669:SF217">
    <property type="entry name" value="PROTEIN FAR1-RELATED SEQUENCE"/>
    <property type="match status" value="1"/>
</dbReference>
<dbReference type="SMART" id="SM00575">
    <property type="entry name" value="ZnF_PMZ"/>
    <property type="match status" value="1"/>
</dbReference>
<evidence type="ECO:0000256" key="6">
    <source>
        <dbReference type="RuleBase" id="RU367018"/>
    </source>
</evidence>
<evidence type="ECO:0000256" key="2">
    <source>
        <dbReference type="ARBA" id="ARBA00022723"/>
    </source>
</evidence>
<dbReference type="InterPro" id="IPR007527">
    <property type="entry name" value="Znf_SWIM"/>
</dbReference>
<evidence type="ECO:0000256" key="1">
    <source>
        <dbReference type="ARBA" id="ARBA00005889"/>
    </source>
</evidence>
<proteinExistence type="inferred from homology"/>
<protein>
    <recommendedName>
        <fullName evidence="6">Protein FAR1-RELATED SEQUENCE</fullName>
    </recommendedName>
</protein>
<evidence type="ECO:0000256" key="4">
    <source>
        <dbReference type="ARBA" id="ARBA00022833"/>
    </source>
</evidence>
<accession>A0A5J9U1S7</accession>
<keyword evidence="3 5" id="KW-0863">Zinc-finger</keyword>
<dbReference type="GO" id="GO:0008270">
    <property type="term" value="F:zinc ion binding"/>
    <property type="evidence" value="ECO:0007669"/>
    <property type="project" value="UniProtKB-UniRule"/>
</dbReference>
<dbReference type="GO" id="GO:0005634">
    <property type="term" value="C:nucleus"/>
    <property type="evidence" value="ECO:0007669"/>
    <property type="project" value="UniProtKB-SubCell"/>
</dbReference>
<feature type="domain" description="SWIM-type" evidence="7">
    <location>
        <begin position="595"/>
        <end position="631"/>
    </location>
</feature>
<dbReference type="AlphaFoldDB" id="A0A5J9U1S7"/>
<evidence type="ECO:0000256" key="5">
    <source>
        <dbReference type="PROSITE-ProRule" id="PRU00325"/>
    </source>
</evidence>
<evidence type="ECO:0000313" key="8">
    <source>
        <dbReference type="EMBL" id="TVU17606.1"/>
    </source>
</evidence>
<evidence type="ECO:0000256" key="3">
    <source>
        <dbReference type="ARBA" id="ARBA00022771"/>
    </source>
</evidence>
<dbReference type="EMBL" id="RWGY01000029">
    <property type="protein sequence ID" value="TVU17606.1"/>
    <property type="molecule type" value="Genomic_DNA"/>
</dbReference>
<name>A0A5J9U1S7_9POAL</name>
<dbReference type="Gramene" id="TVU17606">
    <property type="protein sequence ID" value="TVU17606"/>
    <property type="gene ID" value="EJB05_33653"/>
</dbReference>
<keyword evidence="9" id="KW-1185">Reference proteome</keyword>
<dbReference type="InterPro" id="IPR004330">
    <property type="entry name" value="FAR1_DNA_bnd_dom"/>
</dbReference>
<dbReference type="PANTHER" id="PTHR31669">
    <property type="entry name" value="PROTEIN FAR1-RELATED SEQUENCE 10-RELATED"/>
    <property type="match status" value="1"/>
</dbReference>
<feature type="non-terminal residue" evidence="8">
    <location>
        <position position="1"/>
    </location>
</feature>
<dbReference type="InterPro" id="IPR031052">
    <property type="entry name" value="FHY3/FAR1"/>
</dbReference>
<comment type="caution">
    <text evidence="8">The sequence shown here is derived from an EMBL/GenBank/DDBJ whole genome shotgun (WGS) entry which is preliminary data.</text>
</comment>
<organism evidence="8 9">
    <name type="scientific">Eragrostis curvula</name>
    <name type="common">weeping love grass</name>
    <dbReference type="NCBI Taxonomy" id="38414"/>
    <lineage>
        <taxon>Eukaryota</taxon>
        <taxon>Viridiplantae</taxon>
        <taxon>Streptophyta</taxon>
        <taxon>Embryophyta</taxon>
        <taxon>Tracheophyta</taxon>
        <taxon>Spermatophyta</taxon>
        <taxon>Magnoliopsida</taxon>
        <taxon>Liliopsida</taxon>
        <taxon>Poales</taxon>
        <taxon>Poaceae</taxon>
        <taxon>PACMAD clade</taxon>
        <taxon>Chloridoideae</taxon>
        <taxon>Eragrostideae</taxon>
        <taxon>Eragrostidinae</taxon>
        <taxon>Eragrostis</taxon>
    </lineage>
</organism>
<keyword evidence="6" id="KW-0539">Nucleus</keyword>
<sequence length="717" mass="83067">MDVVNATAFSVASVSETCPATPLEQVVIPAPTPLLQSSIEIPASAPAASVASSSTLPTETPPQAVSPATMLTPDPEEIYLHDPLLPHSIVPNEEKRFATGDEAYDFYCYYASKAGFSVRITKTRDSVLELSCKKQGKWEFYKPGQDRVREKMSMRCACKAFVKVKWNKKKDYWFFERIRMEHNHPLHPSPTQTQFMHAHKNKDPVMMEFVDQLYRANVNHNSTVNVLSEIHGGRQNLPFTEMDLKNRRAAGARAERENDIPKLLEFFKEMKAQNEYFYHEVQVDDKNVIKNVFWSHASQRAEYVDFGDVITFNTTYRTNMYNMPLAMFVGSNHQLQNVVFGQALLQDERADTFEWLFKAFQTCMFGRDPRLILTDQDSSMAAAIPRVFKKTKHRLCRWHMLKKYRDELRKLYDDHDGLKIKLLTVINHPLTIAEFEAAWRELENEYGIKDNEAIKGLWKYRDMWVAAYFKHLYCGRMTSTQRSESVNKMVKDRGFMDHMTCMSKFARKMLEVIQHTNHTSAGETHWSQAENIRATLQPFDKHLNRVYTRAVYKKYRDDYMASTAFRIDADPEREDTYLVTHTNESKSYAWLQHSFRVYANVGAGKYTCECRTWEHTGLFCRHLLKAFTYLQITNIPSDYILKRYTRDARSVPMWDKHDIVTIGPNCSTEQWRTSKLLNLAMVAVRACRKSSVGFEIGCEKLIALTELASTIPNDIGP</sequence>
<dbReference type="Pfam" id="PF04434">
    <property type="entry name" value="SWIM"/>
    <property type="match status" value="1"/>
</dbReference>
<gene>
    <name evidence="8" type="ORF">EJB05_33653</name>
</gene>
<comment type="similarity">
    <text evidence="1 6">Belongs to the FHY3/FAR1 family.</text>
</comment>
<dbReference type="PROSITE" id="PS50966">
    <property type="entry name" value="ZF_SWIM"/>
    <property type="match status" value="1"/>
</dbReference>
<dbReference type="GO" id="GO:0006355">
    <property type="term" value="P:regulation of DNA-templated transcription"/>
    <property type="evidence" value="ECO:0007669"/>
    <property type="project" value="UniProtKB-UniRule"/>
</dbReference>
<evidence type="ECO:0000259" key="7">
    <source>
        <dbReference type="PROSITE" id="PS50966"/>
    </source>
</evidence>
<dbReference type="Proteomes" id="UP000324897">
    <property type="component" value="Chromosome 7"/>
</dbReference>
<reference evidence="8 9" key="1">
    <citation type="journal article" date="2019" name="Sci. Rep.">
        <title>A high-quality genome of Eragrostis curvula grass provides insights into Poaceae evolution and supports new strategies to enhance forage quality.</title>
        <authorList>
            <person name="Carballo J."/>
            <person name="Santos B.A.C.M."/>
            <person name="Zappacosta D."/>
            <person name="Garbus I."/>
            <person name="Selva J.P."/>
            <person name="Gallo C.A."/>
            <person name="Diaz A."/>
            <person name="Albertini E."/>
            <person name="Caccamo M."/>
            <person name="Echenique V."/>
        </authorList>
    </citation>
    <scope>NUCLEOTIDE SEQUENCE [LARGE SCALE GENOMIC DNA]</scope>
    <source>
        <strain evidence="9">cv. Victoria</strain>
        <tissue evidence="8">Leaf</tissue>
    </source>
</reference>
<comment type="subcellular location">
    <subcellularLocation>
        <location evidence="6">Nucleus</location>
    </subcellularLocation>
</comment>
<keyword evidence="2 6" id="KW-0479">Metal-binding</keyword>
<dbReference type="InterPro" id="IPR018289">
    <property type="entry name" value="MULE_transposase_dom"/>
</dbReference>
<keyword evidence="4 6" id="KW-0862">Zinc</keyword>
<evidence type="ECO:0000313" key="9">
    <source>
        <dbReference type="Proteomes" id="UP000324897"/>
    </source>
</evidence>
<comment type="function">
    <text evidence="6">Putative transcription activator involved in regulating light control of development.</text>
</comment>
<dbReference type="InterPro" id="IPR006564">
    <property type="entry name" value="Znf_PMZ"/>
</dbReference>
<dbReference type="OrthoDB" id="694227at2759"/>
<dbReference type="Pfam" id="PF03101">
    <property type="entry name" value="FAR1"/>
    <property type="match status" value="1"/>
</dbReference>